<proteinExistence type="predicted"/>
<evidence type="ECO:0000313" key="2">
    <source>
        <dbReference type="Proteomes" id="UP000183832"/>
    </source>
</evidence>
<dbReference type="Proteomes" id="UP000183832">
    <property type="component" value="Unassembled WGS sequence"/>
</dbReference>
<protein>
    <submittedName>
        <fullName evidence="1">CLUMA_CG019694, isoform A</fullName>
    </submittedName>
</protein>
<evidence type="ECO:0000313" key="1">
    <source>
        <dbReference type="EMBL" id="CRL06848.1"/>
    </source>
</evidence>
<dbReference type="AlphaFoldDB" id="A0A1J1J3B0"/>
<reference evidence="1 2" key="1">
    <citation type="submission" date="2015-04" db="EMBL/GenBank/DDBJ databases">
        <authorList>
            <person name="Syromyatnikov M.Y."/>
            <person name="Popov V.N."/>
        </authorList>
    </citation>
    <scope>NUCLEOTIDE SEQUENCE [LARGE SCALE GENOMIC DNA]</scope>
</reference>
<organism evidence="1 2">
    <name type="scientific">Clunio marinus</name>
    <dbReference type="NCBI Taxonomy" id="568069"/>
    <lineage>
        <taxon>Eukaryota</taxon>
        <taxon>Metazoa</taxon>
        <taxon>Ecdysozoa</taxon>
        <taxon>Arthropoda</taxon>
        <taxon>Hexapoda</taxon>
        <taxon>Insecta</taxon>
        <taxon>Pterygota</taxon>
        <taxon>Neoptera</taxon>
        <taxon>Endopterygota</taxon>
        <taxon>Diptera</taxon>
        <taxon>Nematocera</taxon>
        <taxon>Chironomoidea</taxon>
        <taxon>Chironomidae</taxon>
        <taxon>Clunio</taxon>
    </lineage>
</organism>
<keyword evidence="2" id="KW-1185">Reference proteome</keyword>
<sequence>MKRKLHFSFTKQERLYSYQAIKGDSFCARLFMNDATMCFIASLPQRACSRNEENQKVCINSIIQINHEVDKKRSKQNEANETSKALLKIQFLRGNLNIKIENK</sequence>
<gene>
    <name evidence="1" type="ORF">CLUMA_CG019694</name>
</gene>
<name>A0A1J1J3B0_9DIPT</name>
<dbReference type="EMBL" id="CVRI01000067">
    <property type="protein sequence ID" value="CRL06848.1"/>
    <property type="molecule type" value="Genomic_DNA"/>
</dbReference>
<accession>A0A1J1J3B0</accession>